<name>A0A4S8KJZ8_DENBC</name>
<dbReference type="AlphaFoldDB" id="A0A4S8KJZ8"/>
<reference evidence="1 2" key="1">
    <citation type="journal article" date="2019" name="Nat. Ecol. Evol.">
        <title>Megaphylogeny resolves global patterns of mushroom evolution.</title>
        <authorList>
            <person name="Varga T."/>
            <person name="Krizsan K."/>
            <person name="Foldi C."/>
            <person name="Dima B."/>
            <person name="Sanchez-Garcia M."/>
            <person name="Sanchez-Ramirez S."/>
            <person name="Szollosi G.J."/>
            <person name="Szarkandi J.G."/>
            <person name="Papp V."/>
            <person name="Albert L."/>
            <person name="Andreopoulos W."/>
            <person name="Angelini C."/>
            <person name="Antonin V."/>
            <person name="Barry K.W."/>
            <person name="Bougher N.L."/>
            <person name="Buchanan P."/>
            <person name="Buyck B."/>
            <person name="Bense V."/>
            <person name="Catcheside P."/>
            <person name="Chovatia M."/>
            <person name="Cooper J."/>
            <person name="Damon W."/>
            <person name="Desjardin D."/>
            <person name="Finy P."/>
            <person name="Geml J."/>
            <person name="Haridas S."/>
            <person name="Hughes K."/>
            <person name="Justo A."/>
            <person name="Karasinski D."/>
            <person name="Kautmanova I."/>
            <person name="Kiss B."/>
            <person name="Kocsube S."/>
            <person name="Kotiranta H."/>
            <person name="LaButti K.M."/>
            <person name="Lechner B.E."/>
            <person name="Liimatainen K."/>
            <person name="Lipzen A."/>
            <person name="Lukacs Z."/>
            <person name="Mihaltcheva S."/>
            <person name="Morgado L.N."/>
            <person name="Niskanen T."/>
            <person name="Noordeloos M.E."/>
            <person name="Ohm R.A."/>
            <person name="Ortiz-Santana B."/>
            <person name="Ovrebo C."/>
            <person name="Racz N."/>
            <person name="Riley R."/>
            <person name="Savchenko A."/>
            <person name="Shiryaev A."/>
            <person name="Soop K."/>
            <person name="Spirin V."/>
            <person name="Szebenyi C."/>
            <person name="Tomsovsky M."/>
            <person name="Tulloss R.E."/>
            <person name="Uehling J."/>
            <person name="Grigoriev I.V."/>
            <person name="Vagvolgyi C."/>
            <person name="Papp T."/>
            <person name="Martin F.M."/>
            <person name="Miettinen O."/>
            <person name="Hibbett D.S."/>
            <person name="Nagy L.G."/>
        </authorList>
    </citation>
    <scope>NUCLEOTIDE SEQUENCE [LARGE SCALE GENOMIC DNA]</scope>
    <source>
        <strain evidence="1 2">CBS 962.96</strain>
    </source>
</reference>
<dbReference type="EMBL" id="ML181469">
    <property type="protein sequence ID" value="THU75832.1"/>
    <property type="molecule type" value="Genomic_DNA"/>
</dbReference>
<proteinExistence type="predicted"/>
<sequence length="608" mass="68953">MPVYCTLPTKNYTIREFIAKAKSYDVAGAEDNNPNAGDAFYNFLLTGEALGEHHQANINVIPNLLPPNAGITTFRDYDSFIGIDEDLLVQGPLSIYPNPNPQYTLSSSVHIQIPFDEGRAVHLHRIPNFEIGYWGPRYQVHIFFPNLENSERHDVQLKAAHKKQWYDQVLRPTIGRLTPEALSDWPPNWSSELFRTKNKKGAYTYSTKLVADFNVPELAPLFRHYIYLNEVEWAENFFFVHTIRGVKHATHHSVNEAAAKHALDEFMKLAQVDMLSGLWWVDVALEFHSSDEQCLQWSTAGHFRVVRTLLEISDQNAERITTLGSSKYSKDLSSHLTQVSGCRIEPGSRAAGPYKAAYLQMYTTDKSITYAPEGRFHAKTLLMVEAMGRVQPPTHLDEVQNVYTASCDDVASNAHVEMRVPLKHGTKVMLHFRRTEIRSSLFAFSPAEWWGHRAYRVLAIKEVLRHQACGRSALRTAPEALLLTATCVWLANALHARPEDSPASRSLMRAALPVTEVDEDIDTHTLLFEPSRTPRGEDDDDPNEYLVPYVPNGMIFLRCVKMGVDVPRMRVNGPLLNGTSFEYWFGKTLDEVRLLMLSLVKLFSVPAM</sequence>
<evidence type="ECO:0000313" key="1">
    <source>
        <dbReference type="EMBL" id="THU75832.1"/>
    </source>
</evidence>
<protein>
    <submittedName>
        <fullName evidence="1">Uncharacterized protein</fullName>
    </submittedName>
</protein>
<evidence type="ECO:0000313" key="2">
    <source>
        <dbReference type="Proteomes" id="UP000297245"/>
    </source>
</evidence>
<gene>
    <name evidence="1" type="ORF">K435DRAFT_880099</name>
</gene>
<dbReference type="OrthoDB" id="3261690at2759"/>
<organism evidence="1 2">
    <name type="scientific">Dendrothele bispora (strain CBS 962.96)</name>
    <dbReference type="NCBI Taxonomy" id="1314807"/>
    <lineage>
        <taxon>Eukaryota</taxon>
        <taxon>Fungi</taxon>
        <taxon>Dikarya</taxon>
        <taxon>Basidiomycota</taxon>
        <taxon>Agaricomycotina</taxon>
        <taxon>Agaricomycetes</taxon>
        <taxon>Agaricomycetidae</taxon>
        <taxon>Agaricales</taxon>
        <taxon>Agaricales incertae sedis</taxon>
        <taxon>Dendrothele</taxon>
    </lineage>
</organism>
<dbReference type="Proteomes" id="UP000297245">
    <property type="component" value="Unassembled WGS sequence"/>
</dbReference>
<keyword evidence="2" id="KW-1185">Reference proteome</keyword>
<accession>A0A4S8KJZ8</accession>